<dbReference type="RefSeq" id="WP_397080161.1">
    <property type="nucleotide sequence ID" value="NZ_JBITGY010000002.1"/>
</dbReference>
<feature type="transmembrane region" description="Helical" evidence="1">
    <location>
        <begin position="12"/>
        <end position="30"/>
    </location>
</feature>
<reference evidence="3 4" key="1">
    <citation type="submission" date="2024-10" db="EMBL/GenBank/DDBJ databases">
        <title>The Natural Products Discovery Center: Release of the First 8490 Sequenced Strains for Exploring Actinobacteria Biosynthetic Diversity.</title>
        <authorList>
            <person name="Kalkreuter E."/>
            <person name="Kautsar S.A."/>
            <person name="Yang D."/>
            <person name="Bader C.D."/>
            <person name="Teijaro C.N."/>
            <person name="Fluegel L."/>
            <person name="Davis C.M."/>
            <person name="Simpson J.R."/>
            <person name="Lauterbach L."/>
            <person name="Steele A.D."/>
            <person name="Gui C."/>
            <person name="Meng S."/>
            <person name="Li G."/>
            <person name="Viehrig K."/>
            <person name="Ye F."/>
            <person name="Su P."/>
            <person name="Kiefer A.F."/>
            <person name="Nichols A."/>
            <person name="Cepeda A.J."/>
            <person name="Yan W."/>
            <person name="Fan B."/>
            <person name="Jiang Y."/>
            <person name="Adhikari A."/>
            <person name="Zheng C.-J."/>
            <person name="Schuster L."/>
            <person name="Cowan T.M."/>
            <person name="Smanski M.J."/>
            <person name="Chevrette M.G."/>
            <person name="De Carvalho L.P.S."/>
            <person name="Shen B."/>
        </authorList>
    </citation>
    <scope>NUCLEOTIDE SEQUENCE [LARGE SCALE GENOMIC DNA]</scope>
    <source>
        <strain evidence="3 4">NPDC050545</strain>
    </source>
</reference>
<evidence type="ECO:0000313" key="4">
    <source>
        <dbReference type="Proteomes" id="UP001612741"/>
    </source>
</evidence>
<accession>A0ABW7YN84</accession>
<feature type="transmembrane region" description="Helical" evidence="1">
    <location>
        <begin position="164"/>
        <end position="185"/>
    </location>
</feature>
<dbReference type="InterPro" id="IPR025828">
    <property type="entry name" value="Put_sensor_dom"/>
</dbReference>
<keyword evidence="1" id="KW-1133">Transmembrane helix</keyword>
<proteinExistence type="predicted"/>
<dbReference type="Pfam" id="PF13796">
    <property type="entry name" value="Sensor"/>
    <property type="match status" value="1"/>
</dbReference>
<keyword evidence="1" id="KW-0812">Transmembrane</keyword>
<sequence length="216" mass="22251">MRTLQRSITRDTRYVLAGFPVTVTAFGLTVTGVAAGVGAAAAFVGLPVLAGTATLARKFADFERSSLPEVTGQALARPHYPAAPAGAGWFRRTMNPLAGPQAWMDLMHAILALPIAIVSFTLAVVWWAGTIAGLTFPIYGWTLAKLPGVDGGLPGLLGLGTGDGVFVAVNTGAGLLFALTLPAVLRIAALLKGGVAQALLTRPADESRPLRHAMAA</sequence>
<protein>
    <submittedName>
        <fullName evidence="3">Sensor domain-containing protein</fullName>
    </submittedName>
</protein>
<dbReference type="EMBL" id="JBITGY010000002">
    <property type="protein sequence ID" value="MFI6497378.1"/>
    <property type="molecule type" value="Genomic_DNA"/>
</dbReference>
<gene>
    <name evidence="3" type="ORF">ACIBG2_08345</name>
</gene>
<evidence type="ECO:0000313" key="3">
    <source>
        <dbReference type="EMBL" id="MFI6497378.1"/>
    </source>
</evidence>
<keyword evidence="4" id="KW-1185">Reference proteome</keyword>
<evidence type="ECO:0000256" key="1">
    <source>
        <dbReference type="SAM" id="Phobius"/>
    </source>
</evidence>
<name>A0ABW7YN84_9ACTN</name>
<dbReference type="Proteomes" id="UP001612741">
    <property type="component" value="Unassembled WGS sequence"/>
</dbReference>
<evidence type="ECO:0000259" key="2">
    <source>
        <dbReference type="Pfam" id="PF13796"/>
    </source>
</evidence>
<keyword evidence="1" id="KW-0472">Membrane</keyword>
<feature type="transmembrane region" description="Helical" evidence="1">
    <location>
        <begin position="111"/>
        <end position="144"/>
    </location>
</feature>
<comment type="caution">
    <text evidence="3">The sequence shown here is derived from an EMBL/GenBank/DDBJ whole genome shotgun (WGS) entry which is preliminary data.</text>
</comment>
<feature type="domain" description="Putative sensor" evidence="2">
    <location>
        <begin position="14"/>
        <end position="200"/>
    </location>
</feature>
<organism evidence="3 4">
    <name type="scientific">Nonomuraea typhae</name>
    <dbReference type="NCBI Taxonomy" id="2603600"/>
    <lineage>
        <taxon>Bacteria</taxon>
        <taxon>Bacillati</taxon>
        <taxon>Actinomycetota</taxon>
        <taxon>Actinomycetes</taxon>
        <taxon>Streptosporangiales</taxon>
        <taxon>Streptosporangiaceae</taxon>
        <taxon>Nonomuraea</taxon>
    </lineage>
</organism>
<feature type="transmembrane region" description="Helical" evidence="1">
    <location>
        <begin position="36"/>
        <end position="56"/>
    </location>
</feature>